<reference evidence="1 2" key="1">
    <citation type="submission" date="2024-10" db="EMBL/GenBank/DDBJ databases">
        <authorList>
            <person name="Kim D."/>
        </authorList>
    </citation>
    <scope>NUCLEOTIDE SEQUENCE [LARGE SCALE GENOMIC DNA]</scope>
    <source>
        <strain evidence="1">BH-2024</strain>
    </source>
</reference>
<keyword evidence="2" id="KW-1185">Reference proteome</keyword>
<evidence type="ECO:0000313" key="1">
    <source>
        <dbReference type="EMBL" id="KAL3114109.1"/>
    </source>
</evidence>
<evidence type="ECO:0000313" key="2">
    <source>
        <dbReference type="Proteomes" id="UP001620626"/>
    </source>
</evidence>
<dbReference type="EMBL" id="JBICBT010000424">
    <property type="protein sequence ID" value="KAL3114109.1"/>
    <property type="molecule type" value="Genomic_DNA"/>
</dbReference>
<name>A0ABD2LG02_9BILA</name>
<protein>
    <submittedName>
        <fullName evidence="1">Uncharacterized protein</fullName>
    </submittedName>
</protein>
<accession>A0ABD2LG02</accession>
<sequence>MKPKQKQEQQQHNQPKIDDLLKAIGRSFDGRAKPANYNFNCWHKFNSIEFDGDGVVAVDSGSSTRQHCGG</sequence>
<comment type="caution">
    <text evidence="1">The sequence shown here is derived from an EMBL/GenBank/DDBJ whole genome shotgun (WGS) entry which is preliminary data.</text>
</comment>
<gene>
    <name evidence="1" type="ORF">niasHT_010923</name>
</gene>
<dbReference type="Proteomes" id="UP001620626">
    <property type="component" value="Unassembled WGS sequence"/>
</dbReference>
<organism evidence="1 2">
    <name type="scientific">Heterodera trifolii</name>
    <dbReference type="NCBI Taxonomy" id="157864"/>
    <lineage>
        <taxon>Eukaryota</taxon>
        <taxon>Metazoa</taxon>
        <taxon>Ecdysozoa</taxon>
        <taxon>Nematoda</taxon>
        <taxon>Chromadorea</taxon>
        <taxon>Rhabditida</taxon>
        <taxon>Tylenchina</taxon>
        <taxon>Tylenchomorpha</taxon>
        <taxon>Tylenchoidea</taxon>
        <taxon>Heteroderidae</taxon>
        <taxon>Heteroderinae</taxon>
        <taxon>Heterodera</taxon>
    </lineage>
</organism>
<proteinExistence type="predicted"/>
<dbReference type="AlphaFoldDB" id="A0ABD2LG02"/>